<dbReference type="Proteomes" id="UP000736164">
    <property type="component" value="Unassembled WGS sequence"/>
</dbReference>
<gene>
    <name evidence="1" type="primary">Ndufaf8</name>
    <name evidence="1" type="ORF">GTO95_0002261</name>
</gene>
<feature type="non-terminal residue" evidence="1">
    <location>
        <position position="83"/>
    </location>
</feature>
<evidence type="ECO:0000313" key="1">
    <source>
        <dbReference type="EMBL" id="MBN3313459.1"/>
    </source>
</evidence>
<reference evidence="1" key="1">
    <citation type="journal article" date="2021" name="Cell">
        <title>Tracing the genetic footprints of vertebrate landing in non-teleost ray-finned fishes.</title>
        <authorList>
            <person name="Bi X."/>
            <person name="Wang K."/>
            <person name="Yang L."/>
            <person name="Pan H."/>
            <person name="Jiang H."/>
            <person name="Wei Q."/>
            <person name="Fang M."/>
            <person name="Yu H."/>
            <person name="Zhu C."/>
            <person name="Cai Y."/>
            <person name="He Y."/>
            <person name="Gan X."/>
            <person name="Zeng H."/>
            <person name="Yu D."/>
            <person name="Zhu Y."/>
            <person name="Jiang H."/>
            <person name="Qiu Q."/>
            <person name="Yang H."/>
            <person name="Zhang Y.E."/>
            <person name="Wang W."/>
            <person name="Zhu M."/>
            <person name="He S."/>
            <person name="Zhang G."/>
        </authorList>
    </citation>
    <scope>NUCLEOTIDE SEQUENCE</scope>
    <source>
        <strain evidence="1">Allg_001</strain>
    </source>
</reference>
<dbReference type="EMBL" id="JAAWVO010011700">
    <property type="protein sequence ID" value="MBN3313459.1"/>
    <property type="molecule type" value="Genomic_DNA"/>
</dbReference>
<dbReference type="GO" id="GO:0032981">
    <property type="term" value="P:mitochondrial respiratory chain complex I assembly"/>
    <property type="evidence" value="ECO:0007669"/>
    <property type="project" value="InterPro"/>
</dbReference>
<comment type="caution">
    <text evidence="1">The sequence shown here is derived from an EMBL/GenBank/DDBJ whole genome shotgun (WGS) entry which is preliminary data.</text>
</comment>
<protein>
    <submittedName>
        <fullName evidence="1">NDUF8 factor</fullName>
    </submittedName>
</protein>
<keyword evidence="2" id="KW-1185">Reference proteome</keyword>
<accession>A0A8J7T7S2</accession>
<dbReference type="AlphaFoldDB" id="A0A8J7T7S2"/>
<name>A0A8J7T7S2_ATRSP</name>
<dbReference type="GO" id="GO:0005739">
    <property type="term" value="C:mitochondrion"/>
    <property type="evidence" value="ECO:0007669"/>
    <property type="project" value="InterPro"/>
</dbReference>
<dbReference type="InterPro" id="IPR034595">
    <property type="entry name" value="NDUFAF8"/>
</dbReference>
<sequence>MSAKNVWTRSRDRMRRFPELLAQCSSEVTAYGRCVSAATLGKQDLRKGHCGREFEALKRCCVAAVSRPARCPSLPTRAAVNIR</sequence>
<dbReference type="PANTHER" id="PTHR34561">
    <property type="entry name" value="NADH DEHYDROGENASE [UBIQUINONE] 1 ALPHA SUBCOMPLEX ASSEMBLY FACTOR 8"/>
    <property type="match status" value="1"/>
</dbReference>
<evidence type="ECO:0000313" key="2">
    <source>
        <dbReference type="Proteomes" id="UP000736164"/>
    </source>
</evidence>
<dbReference type="PANTHER" id="PTHR34561:SF1">
    <property type="entry name" value="NADH DEHYDROGENASE [UBIQUINONE] 1 ALPHA SUBCOMPLEX ASSEMBLY FACTOR 8"/>
    <property type="match status" value="1"/>
</dbReference>
<organism evidence="1 2">
    <name type="scientific">Atractosteus spatula</name>
    <name type="common">Alligator gar</name>
    <name type="synonym">Lepisosteus spatula</name>
    <dbReference type="NCBI Taxonomy" id="7917"/>
    <lineage>
        <taxon>Eukaryota</taxon>
        <taxon>Metazoa</taxon>
        <taxon>Chordata</taxon>
        <taxon>Craniata</taxon>
        <taxon>Vertebrata</taxon>
        <taxon>Euteleostomi</taxon>
        <taxon>Actinopterygii</taxon>
        <taxon>Neopterygii</taxon>
        <taxon>Holostei</taxon>
        <taxon>Semionotiformes</taxon>
        <taxon>Lepisosteidae</taxon>
        <taxon>Atractosteus</taxon>
    </lineage>
</organism>
<feature type="non-terminal residue" evidence="1">
    <location>
        <position position="1"/>
    </location>
</feature>
<proteinExistence type="predicted"/>